<proteinExistence type="predicted"/>
<sequence>MSSESRVSGPYWFSMMGKHHQFLKKKKKGWPPLFSVIDEEDERYGDDDGGYDDEQFKRMCRVVMLVMGLVMVFLTVCLVTWGASRPYKLQVQMKNWKLNSFYYGEGSDYTGVPTKLLTINCSVKMNIQNPATFFGIHVSSRSLNLFYSQIKVGSGQFMNYYQPKKSGRTISVNVEGRKVPLYGVGEGLVMSNTNGSVPLKLEFEIRSQAYLVGPLVKTMHHRQISCIMKIDSQNNKVLDFKEDSCFYS</sequence>
<evidence type="ECO:0000313" key="2">
    <source>
        <dbReference type="Proteomes" id="UP001056120"/>
    </source>
</evidence>
<comment type="caution">
    <text evidence="1">The sequence shown here is derived from an EMBL/GenBank/DDBJ whole genome shotgun (WGS) entry which is preliminary data.</text>
</comment>
<accession>A0ACB9BSA2</accession>
<reference evidence="2" key="1">
    <citation type="journal article" date="2022" name="Mol. Ecol. Resour.">
        <title>The genomes of chicory, endive, great burdock and yacon provide insights into Asteraceae palaeo-polyploidization history and plant inulin production.</title>
        <authorList>
            <person name="Fan W."/>
            <person name="Wang S."/>
            <person name="Wang H."/>
            <person name="Wang A."/>
            <person name="Jiang F."/>
            <person name="Liu H."/>
            <person name="Zhao H."/>
            <person name="Xu D."/>
            <person name="Zhang Y."/>
        </authorList>
    </citation>
    <scope>NUCLEOTIDE SEQUENCE [LARGE SCALE GENOMIC DNA]</scope>
    <source>
        <strain evidence="2">cv. Yunnan</strain>
    </source>
</reference>
<reference evidence="1 2" key="2">
    <citation type="journal article" date="2022" name="Mol. Ecol. Resour.">
        <title>The genomes of chicory, endive, great burdock and yacon provide insights into Asteraceae paleo-polyploidization history and plant inulin production.</title>
        <authorList>
            <person name="Fan W."/>
            <person name="Wang S."/>
            <person name="Wang H."/>
            <person name="Wang A."/>
            <person name="Jiang F."/>
            <person name="Liu H."/>
            <person name="Zhao H."/>
            <person name="Xu D."/>
            <person name="Zhang Y."/>
        </authorList>
    </citation>
    <scope>NUCLEOTIDE SEQUENCE [LARGE SCALE GENOMIC DNA]</scope>
    <source>
        <strain evidence="2">cv. Yunnan</strain>
        <tissue evidence="1">Leaves</tissue>
    </source>
</reference>
<keyword evidence="2" id="KW-1185">Reference proteome</keyword>
<name>A0ACB9BSA2_9ASTR</name>
<organism evidence="1 2">
    <name type="scientific">Smallanthus sonchifolius</name>
    <dbReference type="NCBI Taxonomy" id="185202"/>
    <lineage>
        <taxon>Eukaryota</taxon>
        <taxon>Viridiplantae</taxon>
        <taxon>Streptophyta</taxon>
        <taxon>Embryophyta</taxon>
        <taxon>Tracheophyta</taxon>
        <taxon>Spermatophyta</taxon>
        <taxon>Magnoliopsida</taxon>
        <taxon>eudicotyledons</taxon>
        <taxon>Gunneridae</taxon>
        <taxon>Pentapetalae</taxon>
        <taxon>asterids</taxon>
        <taxon>campanulids</taxon>
        <taxon>Asterales</taxon>
        <taxon>Asteraceae</taxon>
        <taxon>Asteroideae</taxon>
        <taxon>Heliantheae alliance</taxon>
        <taxon>Millerieae</taxon>
        <taxon>Smallanthus</taxon>
    </lineage>
</organism>
<dbReference type="EMBL" id="CM042039">
    <property type="protein sequence ID" value="KAI3724863.1"/>
    <property type="molecule type" value="Genomic_DNA"/>
</dbReference>
<dbReference type="Proteomes" id="UP001056120">
    <property type="component" value="Linkage Group LG22"/>
</dbReference>
<evidence type="ECO:0000313" key="1">
    <source>
        <dbReference type="EMBL" id="KAI3724863.1"/>
    </source>
</evidence>
<protein>
    <submittedName>
        <fullName evidence="1">Uncharacterized protein</fullName>
    </submittedName>
</protein>
<gene>
    <name evidence="1" type="ORF">L1987_64630</name>
</gene>